<dbReference type="SUPFAM" id="SSF48208">
    <property type="entry name" value="Six-hairpin glycosidases"/>
    <property type="match status" value="1"/>
</dbReference>
<dbReference type="PANTHER" id="PTHR33307">
    <property type="entry name" value="ALPHA-RHAMNOSIDASE (EUROFUNG)"/>
    <property type="match status" value="1"/>
</dbReference>
<name>A0A934S4B8_9BACT</name>
<dbReference type="Gene3D" id="2.60.40.10">
    <property type="entry name" value="Immunoglobulins"/>
    <property type="match status" value="1"/>
</dbReference>
<dbReference type="Pfam" id="PF17389">
    <property type="entry name" value="Bac_rhamnosid6H"/>
    <property type="match status" value="1"/>
</dbReference>
<evidence type="ECO:0000256" key="4">
    <source>
        <dbReference type="SAM" id="SignalP"/>
    </source>
</evidence>
<evidence type="ECO:0000256" key="3">
    <source>
        <dbReference type="ARBA" id="ARBA00022801"/>
    </source>
</evidence>
<dbReference type="Pfam" id="PF17390">
    <property type="entry name" value="Bac_rhamnosid_C"/>
    <property type="match status" value="1"/>
</dbReference>
<feature type="signal peptide" evidence="4">
    <location>
        <begin position="1"/>
        <end position="27"/>
    </location>
</feature>
<evidence type="ECO:0000259" key="7">
    <source>
        <dbReference type="Pfam" id="PF17389"/>
    </source>
</evidence>
<evidence type="ECO:0000259" key="6">
    <source>
        <dbReference type="Pfam" id="PF08531"/>
    </source>
</evidence>
<dbReference type="Pfam" id="PF08531">
    <property type="entry name" value="Bac_rhamnosid_N"/>
    <property type="match status" value="1"/>
</dbReference>
<dbReference type="PIRSF" id="PIRSF010631">
    <property type="entry name" value="A-rhamnsds"/>
    <property type="match status" value="1"/>
</dbReference>
<organism evidence="9 10">
    <name type="scientific">Luteolibacter pohnpeiensis</name>
    <dbReference type="NCBI Taxonomy" id="454153"/>
    <lineage>
        <taxon>Bacteria</taxon>
        <taxon>Pseudomonadati</taxon>
        <taxon>Verrucomicrobiota</taxon>
        <taxon>Verrucomicrobiia</taxon>
        <taxon>Verrucomicrobiales</taxon>
        <taxon>Verrucomicrobiaceae</taxon>
        <taxon>Luteolibacter</taxon>
    </lineage>
</organism>
<evidence type="ECO:0000313" key="9">
    <source>
        <dbReference type="EMBL" id="MBK1882266.1"/>
    </source>
</evidence>
<sequence>MKPFLMTRIRLIPLFTGLLLSVQASYAQPTGALVPSRLRCESLENPIGLDVEHPRFSWVDSATERGQKQSAYQILVSSSAAKLAANQADIWNSGKVSSDVTTNVPYEGRTLTSGQMGYWKVRVWDANGKPAGVSEPATFEMGLLSQKDWGGDWIARTDDINELPAPMFRHEFRVSGKVKSARLYICGLGYHEVELNGSKVGDRFLDPGFTRYDRCILYVTHDVTDQIKDGENAIGVTLGNGWFNSQTIAVWNLEKAPWRAAPKMILKLEVDYTDGRKSVLVSDKTWKTSTGPIVFDSIYGGEIYDARLEKSGWSTAGYDDSKWDEVKIVKAPTDNMVAQAMPPIRATATIKPVKITEPKPGVFIFDMGQNFAGHVNLTVSGPAGTSIKMRYAELLHGDGTLDNDDMSKHVRRGGADQAFQTDTYILKGEGTEKWHSRFSYYGFQYVEVTGFPGKPTLESLEGVFIHSDVEKIGQFECSNPLFNWITEAARWSYLSNLYGLPTDCPHREKNGWTADAHIAAEQALYTFDPITIYAKWMNDIADEQRPDGNMPGIIPNAGWGDNIGPAWDSAFLIIPDYINTYCGDSSILRDHYEGMKRYVDFLGTRAENGIVSYGLNDWAPASTKTPADITSTGYYYQDARIVAHTAELLGKSGEAKKYNRLADDIKKDFNKKFYNAETGLYGNGSQAALSCALYHDLVDPENKQRVFDHLLAAIEKSNGHIDAGILGTKYIFRVLTAGGRADVAYAMADKKDAPGWGWWKAQGATTLWEQWNGTESHNHIMFGDIVAWFYESLAGIGADPAQPGFKHIIVRPQPVGDLTYAKGVMESVQGKIESSWKIEGDQFKLHLLIPPNSTATVYITGAKMDEVMEGNSIAAKAAGIRSAKQEKGAAVFEIESGSYDFTAPKAIAGE</sequence>
<dbReference type="Pfam" id="PF05592">
    <property type="entry name" value="Bac_rhamnosid"/>
    <property type="match status" value="1"/>
</dbReference>
<dbReference type="InterPro" id="IPR008902">
    <property type="entry name" value="Rhamnosid_concanavalin"/>
</dbReference>
<keyword evidence="3 9" id="KW-0378">Hydrolase</keyword>
<dbReference type="InterPro" id="IPR035398">
    <property type="entry name" value="Bac_rhamnosid_C"/>
</dbReference>
<dbReference type="AlphaFoldDB" id="A0A934S4B8"/>
<gene>
    <name evidence="9" type="ORF">JIN85_07560</name>
</gene>
<keyword evidence="4" id="KW-0732">Signal</keyword>
<dbReference type="PANTHER" id="PTHR33307:SF6">
    <property type="entry name" value="ALPHA-RHAMNOSIDASE (EUROFUNG)-RELATED"/>
    <property type="match status" value="1"/>
</dbReference>
<dbReference type="Proteomes" id="UP000603141">
    <property type="component" value="Unassembled WGS sequence"/>
</dbReference>
<evidence type="ECO:0000259" key="8">
    <source>
        <dbReference type="Pfam" id="PF17390"/>
    </source>
</evidence>
<reference evidence="9" key="1">
    <citation type="submission" date="2021-01" db="EMBL/GenBank/DDBJ databases">
        <title>Modified the classification status of verrucomicrobia.</title>
        <authorList>
            <person name="Feng X."/>
        </authorList>
    </citation>
    <scope>NUCLEOTIDE SEQUENCE</scope>
    <source>
        <strain evidence="9">KCTC 22041</strain>
    </source>
</reference>
<dbReference type="GO" id="GO:0030596">
    <property type="term" value="F:alpha-L-rhamnosidase activity"/>
    <property type="evidence" value="ECO:0007669"/>
    <property type="project" value="UniProtKB-EC"/>
</dbReference>
<dbReference type="GO" id="GO:0005975">
    <property type="term" value="P:carbohydrate metabolic process"/>
    <property type="evidence" value="ECO:0007669"/>
    <property type="project" value="InterPro"/>
</dbReference>
<accession>A0A934S4B8</accession>
<comment type="caution">
    <text evidence="9">The sequence shown here is derived from an EMBL/GenBank/DDBJ whole genome shotgun (WGS) entry which is preliminary data.</text>
</comment>
<proteinExistence type="predicted"/>
<dbReference type="Gene3D" id="1.50.10.10">
    <property type="match status" value="1"/>
</dbReference>
<evidence type="ECO:0000256" key="2">
    <source>
        <dbReference type="ARBA" id="ARBA00012652"/>
    </source>
</evidence>
<feature type="chain" id="PRO_5037625942" description="alpha-L-rhamnosidase" evidence="4">
    <location>
        <begin position="28"/>
        <end position="910"/>
    </location>
</feature>
<evidence type="ECO:0000259" key="5">
    <source>
        <dbReference type="Pfam" id="PF05592"/>
    </source>
</evidence>
<protein>
    <recommendedName>
        <fullName evidence="2">alpha-L-rhamnosidase</fullName>
        <ecNumber evidence="2">3.2.1.40</ecNumber>
    </recommendedName>
</protein>
<dbReference type="EMBL" id="JAENIJ010000009">
    <property type="protein sequence ID" value="MBK1882266.1"/>
    <property type="molecule type" value="Genomic_DNA"/>
</dbReference>
<dbReference type="Pfam" id="PF25788">
    <property type="entry name" value="Ig_Rha78A_N"/>
    <property type="match status" value="1"/>
</dbReference>
<dbReference type="InterPro" id="IPR008928">
    <property type="entry name" value="6-hairpin_glycosidase_sf"/>
</dbReference>
<feature type="domain" description="Bacterial alpha-L-rhamnosidase N-terminal" evidence="6">
    <location>
        <begin position="177"/>
        <end position="347"/>
    </location>
</feature>
<feature type="domain" description="Alpha-L-rhamnosidase C-terminal" evidence="8">
    <location>
        <begin position="797"/>
        <end position="872"/>
    </location>
</feature>
<dbReference type="Gene3D" id="2.60.120.260">
    <property type="entry name" value="Galactose-binding domain-like"/>
    <property type="match status" value="2"/>
</dbReference>
<evidence type="ECO:0000256" key="1">
    <source>
        <dbReference type="ARBA" id="ARBA00001445"/>
    </source>
</evidence>
<dbReference type="InterPro" id="IPR013783">
    <property type="entry name" value="Ig-like_fold"/>
</dbReference>
<dbReference type="Gene3D" id="2.60.420.10">
    <property type="entry name" value="Maltose phosphorylase, domain 3"/>
    <property type="match status" value="1"/>
</dbReference>
<keyword evidence="10" id="KW-1185">Reference proteome</keyword>
<feature type="domain" description="Alpha-L-rhamnosidase concanavalin-like" evidence="5">
    <location>
        <begin position="358"/>
        <end position="466"/>
    </location>
</feature>
<dbReference type="InterPro" id="IPR013737">
    <property type="entry name" value="Bac_rhamnosid_N"/>
</dbReference>
<evidence type="ECO:0000313" key="10">
    <source>
        <dbReference type="Proteomes" id="UP000603141"/>
    </source>
</evidence>
<dbReference type="EC" id="3.2.1.40" evidence="2"/>
<dbReference type="InterPro" id="IPR012341">
    <property type="entry name" value="6hp_glycosidase-like_sf"/>
</dbReference>
<dbReference type="InterPro" id="IPR035396">
    <property type="entry name" value="Bac_rhamnosid6H"/>
</dbReference>
<comment type="catalytic activity">
    <reaction evidence="1">
        <text>Hydrolysis of terminal non-reducing alpha-L-rhamnose residues in alpha-L-rhamnosides.</text>
        <dbReference type="EC" id="3.2.1.40"/>
    </reaction>
</comment>
<dbReference type="InterPro" id="IPR016007">
    <property type="entry name" value="Alpha_rhamnosid"/>
</dbReference>
<feature type="domain" description="Alpha-L-rhamnosidase six-hairpin glycosidase" evidence="7">
    <location>
        <begin position="471"/>
        <end position="792"/>
    </location>
</feature>